<sequence length="205" mass="23717">MAEERKEEEAPSDTHPLRPLKENYTPSENASPSCIQLPTIQVAQYEIKPSTINLIPSFCGLNNEDPYSHIDDFLVICSIVRINNFSSEALKMFLFPFSLKDKAKYRLRTLPTSSITTWAQPQQKFLDKYFSVGKTNQYRRSTTSFAQTDGEQSHKAWDRFKDLIRKCPHHQIAKWQLVQFFYDGLCPEWRNMIVTASGGSIMLKK</sequence>
<organism evidence="3 4">
    <name type="scientific">Cinnamomum micranthum f. kanehirae</name>
    <dbReference type="NCBI Taxonomy" id="337451"/>
    <lineage>
        <taxon>Eukaryota</taxon>
        <taxon>Viridiplantae</taxon>
        <taxon>Streptophyta</taxon>
        <taxon>Embryophyta</taxon>
        <taxon>Tracheophyta</taxon>
        <taxon>Spermatophyta</taxon>
        <taxon>Magnoliopsida</taxon>
        <taxon>Magnoliidae</taxon>
        <taxon>Laurales</taxon>
        <taxon>Lauraceae</taxon>
        <taxon>Cinnamomum</taxon>
    </lineage>
</organism>
<protein>
    <recommendedName>
        <fullName evidence="2">Retrotransposon gag domain-containing protein</fullName>
    </recommendedName>
</protein>
<dbReference type="AlphaFoldDB" id="A0A443PVM9"/>
<reference evidence="3 4" key="1">
    <citation type="journal article" date="2019" name="Nat. Plants">
        <title>Stout camphor tree genome fills gaps in understanding of flowering plant genome evolution.</title>
        <authorList>
            <person name="Chaw S.M."/>
            <person name="Liu Y.C."/>
            <person name="Wu Y.W."/>
            <person name="Wang H.Y."/>
            <person name="Lin C.I."/>
            <person name="Wu C.S."/>
            <person name="Ke H.M."/>
            <person name="Chang L.Y."/>
            <person name="Hsu C.Y."/>
            <person name="Yang H.T."/>
            <person name="Sudianto E."/>
            <person name="Hsu M.H."/>
            <person name="Wu K.P."/>
            <person name="Wang L.N."/>
            <person name="Leebens-Mack J.H."/>
            <person name="Tsai I.J."/>
        </authorList>
    </citation>
    <scope>NUCLEOTIDE SEQUENCE [LARGE SCALE GENOMIC DNA]</scope>
    <source>
        <strain evidence="4">cv. Chaw 1501</strain>
        <tissue evidence="3">Young leaves</tissue>
    </source>
</reference>
<feature type="domain" description="Retrotransposon gag" evidence="2">
    <location>
        <begin position="94"/>
        <end position="185"/>
    </location>
</feature>
<evidence type="ECO:0000313" key="4">
    <source>
        <dbReference type="Proteomes" id="UP000283530"/>
    </source>
</evidence>
<evidence type="ECO:0000259" key="2">
    <source>
        <dbReference type="Pfam" id="PF03732"/>
    </source>
</evidence>
<dbReference type="PANTHER" id="PTHR33223">
    <property type="entry name" value="CCHC-TYPE DOMAIN-CONTAINING PROTEIN"/>
    <property type="match status" value="1"/>
</dbReference>
<accession>A0A443PVM9</accession>
<keyword evidence="4" id="KW-1185">Reference proteome</keyword>
<dbReference type="InterPro" id="IPR005162">
    <property type="entry name" value="Retrotrans_gag_dom"/>
</dbReference>
<dbReference type="OrthoDB" id="1923650at2759"/>
<evidence type="ECO:0000256" key="1">
    <source>
        <dbReference type="SAM" id="MobiDB-lite"/>
    </source>
</evidence>
<dbReference type="STRING" id="337451.A0A443PVM9"/>
<name>A0A443PVM9_9MAGN</name>
<proteinExistence type="predicted"/>
<dbReference type="EMBL" id="QPKB01000011">
    <property type="protein sequence ID" value="RWR94836.1"/>
    <property type="molecule type" value="Genomic_DNA"/>
</dbReference>
<evidence type="ECO:0000313" key="3">
    <source>
        <dbReference type="EMBL" id="RWR94836.1"/>
    </source>
</evidence>
<dbReference type="Proteomes" id="UP000283530">
    <property type="component" value="Unassembled WGS sequence"/>
</dbReference>
<feature type="region of interest" description="Disordered" evidence="1">
    <location>
        <begin position="1"/>
        <end position="30"/>
    </location>
</feature>
<comment type="caution">
    <text evidence="3">The sequence shown here is derived from an EMBL/GenBank/DDBJ whole genome shotgun (WGS) entry which is preliminary data.</text>
</comment>
<dbReference type="Pfam" id="PF03732">
    <property type="entry name" value="Retrotrans_gag"/>
    <property type="match status" value="1"/>
</dbReference>
<gene>
    <name evidence="3" type="ORF">CKAN_02414900</name>
</gene>
<dbReference type="PANTHER" id="PTHR33223:SF11">
    <property type="entry name" value="ELEMENT PROTEIN, PUTATIVE-RELATED"/>
    <property type="match status" value="1"/>
</dbReference>